<evidence type="ECO:0000256" key="4">
    <source>
        <dbReference type="ARBA" id="ARBA00022989"/>
    </source>
</evidence>
<evidence type="ECO:0000256" key="5">
    <source>
        <dbReference type="ARBA" id="ARBA00023136"/>
    </source>
</evidence>
<keyword evidence="5 6" id="KW-0472">Membrane</keyword>
<dbReference type="PANTHER" id="PTHR10383">
    <property type="entry name" value="SERINE INCORPORATOR"/>
    <property type="match status" value="1"/>
</dbReference>
<dbReference type="GO" id="GO:0016020">
    <property type="term" value="C:membrane"/>
    <property type="evidence" value="ECO:0007669"/>
    <property type="project" value="UniProtKB-SubCell"/>
</dbReference>
<evidence type="ECO:0000313" key="7">
    <source>
        <dbReference type="EMBL" id="KJE94498.1"/>
    </source>
</evidence>
<keyword evidence="3 6" id="KW-0812">Transmembrane</keyword>
<dbReference type="FunCoup" id="A0A0D2WSP0">
    <property type="interactions" value="286"/>
</dbReference>
<dbReference type="Pfam" id="PF03348">
    <property type="entry name" value="Serinc"/>
    <property type="match status" value="1"/>
</dbReference>
<name>A0A0D2WSP0_CAPO3</name>
<dbReference type="InterPro" id="IPR005016">
    <property type="entry name" value="TDE1/TMS"/>
</dbReference>
<keyword evidence="8" id="KW-1185">Reference proteome</keyword>
<comment type="subcellular location">
    <subcellularLocation>
        <location evidence="1">Membrane</location>
        <topology evidence="1">Multi-pass membrane protein</topology>
    </subcellularLocation>
</comment>
<protein>
    <submittedName>
        <fullName evidence="7">Uncharacterized protein</fullName>
    </submittedName>
</protein>
<comment type="similarity">
    <text evidence="2">Belongs to the TDE1 family.</text>
</comment>
<reference evidence="8" key="1">
    <citation type="submission" date="2011-02" db="EMBL/GenBank/DDBJ databases">
        <title>The Genome Sequence of Capsaspora owczarzaki ATCC 30864.</title>
        <authorList>
            <person name="Russ C."/>
            <person name="Cuomo C."/>
            <person name="Burger G."/>
            <person name="Gray M.W."/>
            <person name="Holland P.W.H."/>
            <person name="King N."/>
            <person name="Lang F.B.F."/>
            <person name="Roger A.J."/>
            <person name="Ruiz-Trillo I."/>
            <person name="Young S.K."/>
            <person name="Zeng Q."/>
            <person name="Gargeya S."/>
            <person name="Alvarado L."/>
            <person name="Berlin A."/>
            <person name="Chapman S.B."/>
            <person name="Chen Z."/>
            <person name="Freedman E."/>
            <person name="Gellesch M."/>
            <person name="Goldberg J."/>
            <person name="Griggs A."/>
            <person name="Gujja S."/>
            <person name="Heilman E."/>
            <person name="Heiman D."/>
            <person name="Howarth C."/>
            <person name="Mehta T."/>
            <person name="Neiman D."/>
            <person name="Pearson M."/>
            <person name="Roberts A."/>
            <person name="Saif S."/>
            <person name="Shea T."/>
            <person name="Shenoy N."/>
            <person name="Sisk P."/>
            <person name="Stolte C."/>
            <person name="Sykes S."/>
            <person name="White J."/>
            <person name="Yandava C."/>
            <person name="Haas B."/>
            <person name="Nusbaum C."/>
            <person name="Birren B."/>
        </authorList>
    </citation>
    <scope>NUCLEOTIDE SEQUENCE</scope>
    <source>
        <strain evidence="8">ATCC 30864</strain>
    </source>
</reference>
<feature type="transmembrane region" description="Helical" evidence="6">
    <location>
        <begin position="294"/>
        <end position="314"/>
    </location>
</feature>
<dbReference type="AlphaFoldDB" id="A0A0D2WSP0"/>
<feature type="transmembrane region" description="Helical" evidence="6">
    <location>
        <begin position="226"/>
        <end position="243"/>
    </location>
</feature>
<evidence type="ECO:0000256" key="6">
    <source>
        <dbReference type="SAM" id="Phobius"/>
    </source>
</evidence>
<feature type="transmembrane region" description="Helical" evidence="6">
    <location>
        <begin position="146"/>
        <end position="166"/>
    </location>
</feature>
<gene>
    <name evidence="7" type="ORF">CAOG_005132</name>
</gene>
<feature type="transmembrane region" description="Helical" evidence="6">
    <location>
        <begin position="368"/>
        <end position="389"/>
    </location>
</feature>
<dbReference type="PANTHER" id="PTHR10383:SF9">
    <property type="entry name" value="SERINE INCORPORATOR, ISOFORM F"/>
    <property type="match status" value="1"/>
</dbReference>
<dbReference type="eggNOG" id="KOG2592">
    <property type="taxonomic scope" value="Eukaryota"/>
</dbReference>
<feature type="transmembrane region" description="Helical" evidence="6">
    <location>
        <begin position="187"/>
        <end position="214"/>
    </location>
</feature>
<dbReference type="EMBL" id="KE346367">
    <property type="protein sequence ID" value="KJE94498.1"/>
    <property type="molecule type" value="Genomic_DNA"/>
</dbReference>
<sequence>MASLICCAGEMAACCACRALTSCCGLVSRSVGTRVTYAIMFLTASIAAWILSSSWAEDKMQSTAPSYLDFGCNDNDPSCYGTVAVYRVCLGLVLFHTFMALIMYGVSSSSDPRASIQNSWWPLKLALWLGSIIGCFFIPGSNIEQFQYPSMAGAIVFILIQLVLLVDFAHSLNDKLVAKFQDTQARIWFVLLIGLTFLFNGTAFALTVIMWTYFLPGDSSCRINTFFVTFNFLVCIVLTLVSISGKVQEHNPKSGLLQSSVVTLYSTYLVWSAVSSEPESDYPCNSLTSTDSTQNVAVVIGFILTFISVAYAAVHTGSSSGSSSEMTHVPSSSNSAIIAEQGDKSGRAAQGDDGADDDDESGGVNYSYFAFHLCFALAAMYMAEVLTGWNDISSGNNGFVISQSTAAVWAKMGSSWGVLVLYFWTLIAPMVLSNRDFS</sequence>
<dbReference type="OMA" id="DKHCNPL"/>
<evidence type="ECO:0000313" key="8">
    <source>
        <dbReference type="Proteomes" id="UP000008743"/>
    </source>
</evidence>
<evidence type="ECO:0000256" key="1">
    <source>
        <dbReference type="ARBA" id="ARBA00004141"/>
    </source>
</evidence>
<feature type="transmembrane region" description="Helical" evidence="6">
    <location>
        <begin position="119"/>
        <end position="140"/>
    </location>
</feature>
<feature type="transmembrane region" description="Helical" evidence="6">
    <location>
        <begin position="409"/>
        <end position="432"/>
    </location>
</feature>
<evidence type="ECO:0000256" key="3">
    <source>
        <dbReference type="ARBA" id="ARBA00022692"/>
    </source>
</evidence>
<accession>A0A0D2WSP0</accession>
<evidence type="ECO:0000256" key="2">
    <source>
        <dbReference type="ARBA" id="ARBA00006665"/>
    </source>
</evidence>
<dbReference type="InParanoid" id="A0A0D2WSP0"/>
<feature type="transmembrane region" description="Helical" evidence="6">
    <location>
        <begin position="84"/>
        <end position="107"/>
    </location>
</feature>
<dbReference type="Proteomes" id="UP000008743">
    <property type="component" value="Unassembled WGS sequence"/>
</dbReference>
<dbReference type="STRING" id="595528.A0A0D2WSP0"/>
<dbReference type="OrthoDB" id="5963193at2759"/>
<proteinExistence type="inferred from homology"/>
<dbReference type="RefSeq" id="XP_004346817.1">
    <property type="nucleotide sequence ID" value="XM_004346767.2"/>
</dbReference>
<organism evidence="7 8">
    <name type="scientific">Capsaspora owczarzaki (strain ATCC 30864)</name>
    <dbReference type="NCBI Taxonomy" id="595528"/>
    <lineage>
        <taxon>Eukaryota</taxon>
        <taxon>Filasterea</taxon>
        <taxon>Capsaspora</taxon>
    </lineage>
</organism>
<dbReference type="PhylomeDB" id="A0A0D2WSP0"/>
<keyword evidence="4 6" id="KW-1133">Transmembrane helix</keyword>
<feature type="transmembrane region" description="Helical" evidence="6">
    <location>
        <begin position="35"/>
        <end position="56"/>
    </location>
</feature>